<dbReference type="EMBL" id="CP076544">
    <property type="protein sequence ID" value="QWS34998.1"/>
    <property type="molecule type" value="Genomic_DNA"/>
</dbReference>
<name>A0ACD1E7P2_9MICO</name>
<evidence type="ECO:0000313" key="2">
    <source>
        <dbReference type="Proteomes" id="UP000681794"/>
    </source>
</evidence>
<dbReference type="Proteomes" id="UP000681794">
    <property type="component" value="Chromosome"/>
</dbReference>
<gene>
    <name evidence="1" type="ORF">KM842_00110</name>
</gene>
<keyword evidence="1" id="KW-0489">Methyltransferase</keyword>
<accession>A0ACD1E7P2</accession>
<organism evidence="1 2">
    <name type="scientific">Curtobacterium aetherium</name>
    <dbReference type="NCBI Taxonomy" id="2841594"/>
    <lineage>
        <taxon>Bacteria</taxon>
        <taxon>Bacillati</taxon>
        <taxon>Actinomycetota</taxon>
        <taxon>Actinomycetes</taxon>
        <taxon>Micrococcales</taxon>
        <taxon>Microbacteriaceae</taxon>
        <taxon>Curtobacterium</taxon>
    </lineage>
</organism>
<keyword evidence="1" id="KW-0808">Transferase</keyword>
<evidence type="ECO:0000313" key="1">
    <source>
        <dbReference type="EMBL" id="QWS34998.1"/>
    </source>
</evidence>
<protein>
    <submittedName>
        <fullName evidence="1">Methyltransferase</fullName>
    </submittedName>
</protein>
<keyword evidence="2" id="KW-1185">Reference proteome</keyword>
<reference evidence="1" key="1">
    <citation type="submission" date="2021-06" db="EMBL/GenBank/DDBJ databases">
        <authorList>
            <person name="Ellington A.J."/>
            <person name="Bryan N.C."/>
            <person name="Christner B.C."/>
            <person name="Reisch C.R."/>
        </authorList>
    </citation>
    <scope>NUCLEOTIDE SEQUENCE</scope>
    <source>
        <strain evidence="1">L6-1</strain>
    </source>
</reference>
<sequence>MPTVVADPAVTSALAADLTAAGYTVEGVDALWGTEAAAALHRGVRVAALRALATRTTTPLSTVATLFVLGLPVPSSDAATAFPTVGVDALVDAGVLRVEGTAGEQVAPALDLRPYAFVDDLGAGSWWIASDLGELALGHAISEEHVLGIGGATTTLSGLQVPVPVRRVLDLGTGCGIQAMHARRFADEVVATDISTRALDIARFNAQLNGIDGIEFRLGSLFEPVAGERFDRIVSNPPFVITPRREGVPAYEYRDGGMVGDALVETVLRGLADHLVPGGTAQLLGNWEYRWGSDGLDRVRSWFADTDLDVWVVEREREDPPAYAETWIRDGGTKPGTPGFDDLVDAWLDDFRDRHVTGVGFGYVVVRAAPVPGGAAALRRFERVPQTLGSNPAGLGATVARTLDAVSWLAGRDDRALAAAHLRVAGDVTEERHYWPGNDDPTVMTLVQGGGFGRRVDADTALAAFVGAADGELTVGQIVGAIAQLTEVDEAALTADLLPRLRDLVLDGLLLPA</sequence>
<proteinExistence type="predicted"/>